<accession>A0A090L9Y4</accession>
<dbReference type="SUPFAM" id="SSF55797">
    <property type="entry name" value="PR-1-like"/>
    <property type="match status" value="1"/>
</dbReference>
<dbReference type="InterPro" id="IPR035940">
    <property type="entry name" value="CAP_sf"/>
</dbReference>
<evidence type="ECO:0000313" key="3">
    <source>
        <dbReference type="Proteomes" id="UP000035682"/>
    </source>
</evidence>
<evidence type="ECO:0000313" key="4">
    <source>
        <dbReference type="WBParaSite" id="SRAE_2000125400.1"/>
    </source>
</evidence>
<dbReference type="RefSeq" id="XP_024505786.1">
    <property type="nucleotide sequence ID" value="XM_024652183.1"/>
</dbReference>
<organism evidence="2">
    <name type="scientific">Strongyloides ratti</name>
    <name type="common">Parasitic roundworm</name>
    <dbReference type="NCBI Taxonomy" id="34506"/>
    <lineage>
        <taxon>Eukaryota</taxon>
        <taxon>Metazoa</taxon>
        <taxon>Ecdysozoa</taxon>
        <taxon>Nematoda</taxon>
        <taxon>Chromadorea</taxon>
        <taxon>Rhabditida</taxon>
        <taxon>Tylenchina</taxon>
        <taxon>Panagrolaimomorpha</taxon>
        <taxon>Strongyloidoidea</taxon>
        <taxon>Strongyloididae</taxon>
        <taxon>Strongyloides</taxon>
    </lineage>
</organism>
<reference evidence="2 3" key="1">
    <citation type="submission" date="2014-09" db="EMBL/GenBank/DDBJ databases">
        <authorList>
            <person name="Martin A.A."/>
        </authorList>
    </citation>
    <scope>NUCLEOTIDE SEQUENCE</scope>
    <source>
        <strain evidence="3">ED321</strain>
        <strain evidence="2">ED321 Heterogonic</strain>
    </source>
</reference>
<dbReference type="AlphaFoldDB" id="A0A090L9Y4"/>
<sequence>MDLKIFTIVLIYFVSKSHENIFFSVPIYQHFNSRSSRYEYRGKIFYNLKNLIRKVSLDFREVPFKSILLKREYITYEGIVNDTRRDHRYLQVHINGKSKYIILPPHHVVVEFYMHRGKNYFICNKSPFNTYTKARIFCEYLEKFSKFKSQHMLLGKNSLASRIWRNTWRNCYFECFSQNHFEELKRRIIKEIDMLRTAFHHVPIRYKKKLEFIAQHHALLNAKKNKPLIRDDEKTKIHEVAAFISPVIASLQINKWYNSYLEEHVDKNKNMKKSKKESNHFYLLLSPDISKVGVGVYLFRKTLSIVLTFI</sequence>
<dbReference type="Proteomes" id="UP000035682">
    <property type="component" value="Unplaced"/>
</dbReference>
<protein>
    <submittedName>
        <fullName evidence="2 4">CAP domain-containing protein</fullName>
    </submittedName>
</protein>
<dbReference type="GeneID" id="36378950"/>
<name>A0A090L9Y4_STRRB</name>
<dbReference type="Pfam" id="PF24100">
    <property type="entry name" value="DUF7381"/>
    <property type="match status" value="1"/>
</dbReference>
<dbReference type="WormBase" id="SRAE_2000125400">
    <property type="protein sequence ID" value="SRP06476"/>
    <property type="gene ID" value="WBGene00261456"/>
</dbReference>
<evidence type="ECO:0000259" key="1">
    <source>
        <dbReference type="Pfam" id="PF24100"/>
    </source>
</evidence>
<evidence type="ECO:0000313" key="2">
    <source>
        <dbReference type="EMBL" id="CEF66586.2"/>
    </source>
</evidence>
<dbReference type="CTD" id="36378950"/>
<dbReference type="Gene3D" id="3.40.33.10">
    <property type="entry name" value="CAP"/>
    <property type="match status" value="1"/>
</dbReference>
<proteinExistence type="predicted"/>
<dbReference type="InterPro" id="IPR055805">
    <property type="entry name" value="DUF7381"/>
</dbReference>
<reference evidence="4" key="2">
    <citation type="submission" date="2020-12" db="UniProtKB">
        <authorList>
            <consortium name="WormBaseParasite"/>
        </authorList>
    </citation>
    <scope>IDENTIFICATION</scope>
</reference>
<gene>
    <name evidence="2 4 5" type="ORF">SRAE_2000125400</name>
</gene>
<dbReference type="WBParaSite" id="SRAE_2000125400.1">
    <property type="protein sequence ID" value="SRAE_2000125400.1"/>
    <property type="gene ID" value="WBGene00261456"/>
</dbReference>
<dbReference type="EMBL" id="LN609529">
    <property type="protein sequence ID" value="CEF66586.2"/>
    <property type="molecule type" value="Genomic_DNA"/>
</dbReference>
<feature type="domain" description="DUF7381" evidence="1">
    <location>
        <begin position="20"/>
        <end position="139"/>
    </location>
</feature>
<evidence type="ECO:0000313" key="5">
    <source>
        <dbReference type="WormBase" id="SRAE_2000125400"/>
    </source>
</evidence>
<keyword evidence="3" id="KW-1185">Reference proteome</keyword>